<evidence type="ECO:0000256" key="1">
    <source>
        <dbReference type="SAM" id="MobiDB-lite"/>
    </source>
</evidence>
<dbReference type="AlphaFoldDB" id="A0A7R8ZBP3"/>
<name>A0A7R8ZBP3_TIMDO</name>
<dbReference type="EMBL" id="OA568706">
    <property type="protein sequence ID" value="CAD7201797.1"/>
    <property type="molecule type" value="Genomic_DNA"/>
</dbReference>
<sequence length="264" mass="28424">MGNQIRLPRTGLIIDKAEQGGWVGTASYYPFGLYSLSTNYANGLGIGKVELEEVNPHLRGGESGKSFRKNHPQFTRPRFGPRSPRPQQSSFNTTSALVNYATEADPTTFINRLIGPHCVLVLTKIREPRRARTESCIVTPGIDPGSPRLAVDHSDHTGTGVQYIGTARVSSVTACRTDMFTSGGLGLGRVPVSCSEKPPPVHPTEIRTSISPSSAVELNTTSALANYATETVVDANERPLDSNPRPSEQSIVGRDLAVSRTLPT</sequence>
<protein>
    <submittedName>
        <fullName evidence="2">Uncharacterized protein</fullName>
    </submittedName>
</protein>
<feature type="region of interest" description="Disordered" evidence="1">
    <location>
        <begin position="57"/>
        <end position="90"/>
    </location>
</feature>
<evidence type="ECO:0000313" key="2">
    <source>
        <dbReference type="EMBL" id="CAD7201797.1"/>
    </source>
</evidence>
<reference evidence="2" key="1">
    <citation type="submission" date="2020-11" db="EMBL/GenBank/DDBJ databases">
        <authorList>
            <person name="Tran Van P."/>
        </authorList>
    </citation>
    <scope>NUCLEOTIDE SEQUENCE</scope>
</reference>
<gene>
    <name evidence="2" type="ORF">TDIB3V08_LOCUS7991</name>
</gene>
<proteinExistence type="predicted"/>
<accession>A0A7R8ZBP3</accession>
<organism evidence="2">
    <name type="scientific">Timema douglasi</name>
    <name type="common">Walking stick</name>
    <dbReference type="NCBI Taxonomy" id="61478"/>
    <lineage>
        <taxon>Eukaryota</taxon>
        <taxon>Metazoa</taxon>
        <taxon>Ecdysozoa</taxon>
        <taxon>Arthropoda</taxon>
        <taxon>Hexapoda</taxon>
        <taxon>Insecta</taxon>
        <taxon>Pterygota</taxon>
        <taxon>Neoptera</taxon>
        <taxon>Polyneoptera</taxon>
        <taxon>Phasmatodea</taxon>
        <taxon>Timematodea</taxon>
        <taxon>Timematoidea</taxon>
        <taxon>Timematidae</taxon>
        <taxon>Timema</taxon>
    </lineage>
</organism>